<dbReference type="Gene3D" id="3.30.420.10">
    <property type="entry name" value="Ribonuclease H-like superfamily/Ribonuclease H"/>
    <property type="match status" value="1"/>
</dbReference>
<evidence type="ECO:0000313" key="1">
    <source>
        <dbReference type="EMBL" id="KAJ8888531.1"/>
    </source>
</evidence>
<dbReference type="PANTHER" id="PTHR47326">
    <property type="entry name" value="TRANSPOSABLE ELEMENT TC3 TRANSPOSASE-LIKE PROTEIN"/>
    <property type="match status" value="1"/>
</dbReference>
<evidence type="ECO:0000313" key="2">
    <source>
        <dbReference type="Proteomes" id="UP001159363"/>
    </source>
</evidence>
<sequence>MVAHGCKHFAAPQSSTNRVQGRLFRDNELHVRCRVPKSIVQLAAKSVERSCPHRLHIQASRICSLGAAAYIQFLQDVLPEYLEEVTLDAREAMWFQQDGVPPHFATEVRRHLGMHFPNPWLGRGGPTTWLPRLWHSASSASVLLRSCFDAWGRDVPEKGRSRQANNERGSAPPTPARYIGGVSQDLLLAVTRASKVVSNVTITTSVYPRYNLLANCMRLVGGQVCAGNHLQRTTRITLQMQTNGDKRHVVYWGMVQINEAKRSFIDQTGG</sequence>
<dbReference type="PANTHER" id="PTHR47326:SF1">
    <property type="entry name" value="HTH PSQ-TYPE DOMAIN-CONTAINING PROTEIN"/>
    <property type="match status" value="1"/>
</dbReference>
<dbReference type="InterPro" id="IPR036397">
    <property type="entry name" value="RNaseH_sf"/>
</dbReference>
<gene>
    <name evidence="1" type="ORF">PR048_008022</name>
</gene>
<protein>
    <submittedName>
        <fullName evidence="1">Uncharacterized protein</fullName>
    </submittedName>
</protein>
<reference evidence="1 2" key="1">
    <citation type="submission" date="2023-02" db="EMBL/GenBank/DDBJ databases">
        <title>LHISI_Scaffold_Assembly.</title>
        <authorList>
            <person name="Stuart O.P."/>
            <person name="Cleave R."/>
            <person name="Magrath M.J.L."/>
            <person name="Mikheyev A.S."/>
        </authorList>
    </citation>
    <scope>NUCLEOTIDE SEQUENCE [LARGE SCALE GENOMIC DNA]</scope>
    <source>
        <strain evidence="1">Daus_M_001</strain>
        <tissue evidence="1">Leg muscle</tissue>
    </source>
</reference>
<comment type="caution">
    <text evidence="1">The sequence shown here is derived from an EMBL/GenBank/DDBJ whole genome shotgun (WGS) entry which is preliminary data.</text>
</comment>
<dbReference type="EMBL" id="JARBHB010000003">
    <property type="protein sequence ID" value="KAJ8888531.1"/>
    <property type="molecule type" value="Genomic_DNA"/>
</dbReference>
<accession>A0ABQ9HWR3</accession>
<proteinExistence type="predicted"/>
<dbReference type="Proteomes" id="UP001159363">
    <property type="component" value="Chromosome 3"/>
</dbReference>
<keyword evidence="2" id="KW-1185">Reference proteome</keyword>
<name>A0ABQ9HWR3_9NEOP</name>
<organism evidence="1 2">
    <name type="scientific">Dryococelus australis</name>
    <dbReference type="NCBI Taxonomy" id="614101"/>
    <lineage>
        <taxon>Eukaryota</taxon>
        <taxon>Metazoa</taxon>
        <taxon>Ecdysozoa</taxon>
        <taxon>Arthropoda</taxon>
        <taxon>Hexapoda</taxon>
        <taxon>Insecta</taxon>
        <taxon>Pterygota</taxon>
        <taxon>Neoptera</taxon>
        <taxon>Polyneoptera</taxon>
        <taxon>Phasmatodea</taxon>
        <taxon>Verophasmatodea</taxon>
        <taxon>Anareolatae</taxon>
        <taxon>Phasmatidae</taxon>
        <taxon>Eurycanthinae</taxon>
        <taxon>Dryococelus</taxon>
    </lineage>
</organism>